<evidence type="ECO:0000256" key="2">
    <source>
        <dbReference type="ARBA" id="ARBA00022448"/>
    </source>
</evidence>
<evidence type="ECO:0000256" key="5">
    <source>
        <dbReference type="ARBA" id="ARBA00023136"/>
    </source>
</evidence>
<evidence type="ECO:0000256" key="6">
    <source>
        <dbReference type="SAM" id="Phobius"/>
    </source>
</evidence>
<dbReference type="InterPro" id="IPR058533">
    <property type="entry name" value="Cation_efflux_TM"/>
</dbReference>
<dbReference type="Gene3D" id="1.20.1510.10">
    <property type="entry name" value="Cation efflux protein transmembrane domain"/>
    <property type="match status" value="1"/>
</dbReference>
<comment type="caution">
    <text evidence="8">The sequence shown here is derived from an EMBL/GenBank/DDBJ whole genome shotgun (WGS) entry which is preliminary data.</text>
</comment>
<dbReference type="SUPFAM" id="SSF161111">
    <property type="entry name" value="Cation efflux protein transmembrane domain-like"/>
    <property type="match status" value="1"/>
</dbReference>
<dbReference type="InterPro" id="IPR050291">
    <property type="entry name" value="CDF_Transporter"/>
</dbReference>
<comment type="subcellular location">
    <subcellularLocation>
        <location evidence="1">Membrane</location>
        <topology evidence="1">Multi-pass membrane protein</topology>
    </subcellularLocation>
</comment>
<feature type="transmembrane region" description="Helical" evidence="6">
    <location>
        <begin position="15"/>
        <end position="36"/>
    </location>
</feature>
<keyword evidence="3 6" id="KW-0812">Transmembrane</keyword>
<evidence type="ECO:0000259" key="7">
    <source>
        <dbReference type="Pfam" id="PF01545"/>
    </source>
</evidence>
<keyword evidence="9" id="KW-1185">Reference proteome</keyword>
<proteinExistence type="predicted"/>
<sequence length="314" mass="34124">MTHPSDPTQSLESRALRAGMAGNLFMGAAGVLAAYLSNSQAILVDGLFSLVGFFAALIGTRISRNAQRQPDKYRPFGYAGDEALFSTFRAMSLLGLVLFAMVSAAMNIVSYANGAPPTELLFAPMAVYFLVVGSTSFGLWFSHQRAWRRTRKTSEILRLEGKAAAFDGIITLAAAVGLFAVHYFRDGVLAPIAPVGDSLIVLALCSTVIVQYYKDFTVGLGELAGVTARPQAVAKVRRAIRQTIKLHNGLLVDLSVSKLGRLHTVVVYFDPQGTTTAEQIDKLTHELQRDIEREFVHVEVIVVVSKHGRVLPRT</sequence>
<reference evidence="8 9" key="1">
    <citation type="submission" date="2022-10" db="EMBL/GenBank/DDBJ databases">
        <title>Ruegeria sp. nov., isolated from ocean surface water.</title>
        <authorList>
            <person name="He W."/>
            <person name="Wang L."/>
            <person name="Zhang D.-F."/>
        </authorList>
    </citation>
    <scope>NUCLEOTIDE SEQUENCE [LARGE SCALE GENOMIC DNA]</scope>
    <source>
        <strain evidence="8 9">WL0004</strain>
    </source>
</reference>
<evidence type="ECO:0000256" key="4">
    <source>
        <dbReference type="ARBA" id="ARBA00022989"/>
    </source>
</evidence>
<dbReference type="Pfam" id="PF01545">
    <property type="entry name" value="Cation_efflux"/>
    <property type="match status" value="1"/>
</dbReference>
<feature type="domain" description="Cation efflux protein transmembrane" evidence="7">
    <location>
        <begin position="19"/>
        <end position="211"/>
    </location>
</feature>
<gene>
    <name evidence="8" type="ORF">OEZ49_22810</name>
</gene>
<accession>A0ABT2X014</accession>
<dbReference type="EMBL" id="JAOVQN010000051">
    <property type="protein sequence ID" value="MCU9840580.1"/>
    <property type="molecule type" value="Genomic_DNA"/>
</dbReference>
<keyword evidence="2" id="KW-0813">Transport</keyword>
<keyword evidence="5 6" id="KW-0472">Membrane</keyword>
<evidence type="ECO:0000313" key="9">
    <source>
        <dbReference type="Proteomes" id="UP001321014"/>
    </source>
</evidence>
<feature type="transmembrane region" description="Helical" evidence="6">
    <location>
        <begin position="163"/>
        <end position="184"/>
    </location>
</feature>
<feature type="transmembrane region" description="Helical" evidence="6">
    <location>
        <begin position="83"/>
        <end position="109"/>
    </location>
</feature>
<feature type="transmembrane region" description="Helical" evidence="6">
    <location>
        <begin position="42"/>
        <end position="62"/>
    </location>
</feature>
<evidence type="ECO:0000313" key="8">
    <source>
        <dbReference type="EMBL" id="MCU9840580.1"/>
    </source>
</evidence>
<keyword evidence="4 6" id="KW-1133">Transmembrane helix</keyword>
<evidence type="ECO:0000256" key="1">
    <source>
        <dbReference type="ARBA" id="ARBA00004141"/>
    </source>
</evidence>
<dbReference type="PANTHER" id="PTHR43840:SF15">
    <property type="entry name" value="MITOCHONDRIAL METAL TRANSPORTER 1-RELATED"/>
    <property type="match status" value="1"/>
</dbReference>
<feature type="transmembrane region" description="Helical" evidence="6">
    <location>
        <begin position="121"/>
        <end position="142"/>
    </location>
</feature>
<feature type="transmembrane region" description="Helical" evidence="6">
    <location>
        <begin position="190"/>
        <end position="213"/>
    </location>
</feature>
<dbReference type="PANTHER" id="PTHR43840">
    <property type="entry name" value="MITOCHONDRIAL METAL TRANSPORTER 1-RELATED"/>
    <property type="match status" value="1"/>
</dbReference>
<evidence type="ECO:0000256" key="3">
    <source>
        <dbReference type="ARBA" id="ARBA00022692"/>
    </source>
</evidence>
<dbReference type="Proteomes" id="UP001321014">
    <property type="component" value="Unassembled WGS sequence"/>
</dbReference>
<protein>
    <submittedName>
        <fullName evidence="8">Cation transporter</fullName>
    </submittedName>
</protein>
<dbReference type="RefSeq" id="WP_263390436.1">
    <property type="nucleotide sequence ID" value="NZ_JAOVQN010000051.1"/>
</dbReference>
<name>A0ABT2X014_9RHOB</name>
<dbReference type="InterPro" id="IPR027469">
    <property type="entry name" value="Cation_efflux_TMD_sf"/>
</dbReference>
<organism evidence="8 9">
    <name type="scientific">Ruegeria marisflavi</name>
    <dbReference type="NCBI Taxonomy" id="2984152"/>
    <lineage>
        <taxon>Bacteria</taxon>
        <taxon>Pseudomonadati</taxon>
        <taxon>Pseudomonadota</taxon>
        <taxon>Alphaproteobacteria</taxon>
        <taxon>Rhodobacterales</taxon>
        <taxon>Roseobacteraceae</taxon>
        <taxon>Ruegeria</taxon>
    </lineage>
</organism>